<organism evidence="1 2">
    <name type="scientific">Solanum tuberosum</name>
    <name type="common">Potato</name>
    <dbReference type="NCBI Taxonomy" id="4113"/>
    <lineage>
        <taxon>Eukaryota</taxon>
        <taxon>Viridiplantae</taxon>
        <taxon>Streptophyta</taxon>
        <taxon>Embryophyta</taxon>
        <taxon>Tracheophyta</taxon>
        <taxon>Spermatophyta</taxon>
        <taxon>Magnoliopsida</taxon>
        <taxon>eudicotyledons</taxon>
        <taxon>Gunneridae</taxon>
        <taxon>Pentapetalae</taxon>
        <taxon>asterids</taxon>
        <taxon>lamiids</taxon>
        <taxon>Solanales</taxon>
        <taxon>Solanaceae</taxon>
        <taxon>Solanoideae</taxon>
        <taxon>Solaneae</taxon>
        <taxon>Solanum</taxon>
    </lineage>
</organism>
<accession>M1DK30</accession>
<dbReference type="AlphaFoldDB" id="M1DK30"/>
<dbReference type="Proteomes" id="UP000011115">
    <property type="component" value="Unassembled WGS sequence"/>
</dbReference>
<evidence type="ECO:0000313" key="2">
    <source>
        <dbReference type="Proteomes" id="UP000011115"/>
    </source>
</evidence>
<protein>
    <submittedName>
        <fullName evidence="1">Uncharacterized protein</fullName>
    </submittedName>
</protein>
<proteinExistence type="predicted"/>
<sequence length="174" mass="19457">MKTFGISSLQNPLKLRENISKTDHSASLVGVADQLDDLPFCVVHRRLAPSCSIVMLWVIGRYGTASRNFSVMHRLLHFSADLILSFRAQHTETKGNSLNRHRPCELHGIRCIAPHKKEVFHLPKVCNFGQSNTASRNHSAILRLLRSLANLIFSSKAWHTGTLGGKIAIRQLAK</sequence>
<evidence type="ECO:0000313" key="1">
    <source>
        <dbReference type="EnsemblPlants" id="PGSC0003DMT400090296"/>
    </source>
</evidence>
<dbReference type="InParanoid" id="M1DK30"/>
<name>M1DK30_SOLTU</name>
<reference evidence="1" key="2">
    <citation type="submission" date="2015-06" db="UniProtKB">
        <authorList>
            <consortium name="EnsemblPlants"/>
        </authorList>
    </citation>
    <scope>IDENTIFICATION</scope>
    <source>
        <strain evidence="1">DM1-3 516 R44</strain>
    </source>
</reference>
<keyword evidence="2" id="KW-1185">Reference proteome</keyword>
<dbReference type="HOGENOM" id="CLU_1411021_0_0_1"/>
<dbReference type="Gramene" id="PGSC0003DMT400090296">
    <property type="protein sequence ID" value="PGSC0003DMT400090296"/>
    <property type="gene ID" value="PGSC0003DMG400039867"/>
</dbReference>
<dbReference type="PaxDb" id="4113-PGSC0003DMT400090296"/>
<reference evidence="2" key="1">
    <citation type="journal article" date="2011" name="Nature">
        <title>Genome sequence and analysis of the tuber crop potato.</title>
        <authorList>
            <consortium name="The Potato Genome Sequencing Consortium"/>
        </authorList>
    </citation>
    <scope>NUCLEOTIDE SEQUENCE [LARGE SCALE GENOMIC DNA]</scope>
    <source>
        <strain evidence="2">cv. DM1-3 516 R44</strain>
    </source>
</reference>
<dbReference type="EnsemblPlants" id="PGSC0003DMT400090296">
    <property type="protein sequence ID" value="PGSC0003DMT400090296"/>
    <property type="gene ID" value="PGSC0003DMG400039867"/>
</dbReference>